<dbReference type="Pfam" id="PF03994">
    <property type="entry name" value="DUF350"/>
    <property type="match status" value="2"/>
</dbReference>
<dbReference type="Proteomes" id="UP000600139">
    <property type="component" value="Unassembled WGS sequence"/>
</dbReference>
<evidence type="ECO:0000256" key="1">
    <source>
        <dbReference type="ARBA" id="ARBA00004651"/>
    </source>
</evidence>
<dbReference type="EMBL" id="JAENIK010000012">
    <property type="protein sequence ID" value="MBK1817684.1"/>
    <property type="molecule type" value="Genomic_DNA"/>
</dbReference>
<evidence type="ECO:0000256" key="2">
    <source>
        <dbReference type="ARBA" id="ARBA00005779"/>
    </source>
</evidence>
<proteinExistence type="inferred from homology"/>
<keyword evidence="9" id="KW-1185">Reference proteome</keyword>
<keyword evidence="5 7" id="KW-1133">Transmembrane helix</keyword>
<feature type="transmembrane region" description="Helical" evidence="7">
    <location>
        <begin position="93"/>
        <end position="113"/>
    </location>
</feature>
<sequence>MNEHFQVWFDTSSVVGIFTSPAILYFAVGLLLVLLAKPVKGLTTRYHLSDELTKHDNKAVGVATAGYIFGVLTLIRGVLISGGNPASSLGRDLLSVALWTVISLSLLLASAWINRKFLLNQFEVHKELITDRNVGTGAVLAGTYIGTAFMISASISGTTGGGLGMEILDTLVYFVIGQLGFILLGAIYQRTCGYDIHGEIERDNEGAGLAFGATLIALAILISGQIRRDDSLVALAVWIPISLFVLLGSRWLVDLVVLPDARIHDEIARDRNWGVALIEGAAAIGVALLLDASFS</sequence>
<feature type="transmembrane region" description="Helical" evidence="7">
    <location>
        <begin position="12"/>
        <end position="36"/>
    </location>
</feature>
<feature type="transmembrane region" description="Helical" evidence="7">
    <location>
        <begin position="167"/>
        <end position="188"/>
    </location>
</feature>
<accession>A0A934R9V0</accession>
<evidence type="ECO:0000256" key="6">
    <source>
        <dbReference type="ARBA" id="ARBA00023136"/>
    </source>
</evidence>
<protein>
    <submittedName>
        <fullName evidence="8">DUF350 domain-containing protein</fullName>
    </submittedName>
</protein>
<evidence type="ECO:0000256" key="5">
    <source>
        <dbReference type="ARBA" id="ARBA00022989"/>
    </source>
</evidence>
<dbReference type="AlphaFoldDB" id="A0A934R9V0"/>
<keyword evidence="3" id="KW-1003">Cell membrane</keyword>
<feature type="transmembrane region" description="Helical" evidence="7">
    <location>
        <begin position="273"/>
        <end position="290"/>
    </location>
</feature>
<evidence type="ECO:0000313" key="9">
    <source>
        <dbReference type="Proteomes" id="UP000600139"/>
    </source>
</evidence>
<organism evidence="8 9">
    <name type="scientific">Luteolibacter yonseiensis</name>
    <dbReference type="NCBI Taxonomy" id="1144680"/>
    <lineage>
        <taxon>Bacteria</taxon>
        <taxon>Pseudomonadati</taxon>
        <taxon>Verrucomicrobiota</taxon>
        <taxon>Verrucomicrobiia</taxon>
        <taxon>Verrucomicrobiales</taxon>
        <taxon>Verrucomicrobiaceae</taxon>
        <taxon>Luteolibacter</taxon>
    </lineage>
</organism>
<name>A0A934R9V0_9BACT</name>
<dbReference type="GO" id="GO:0005886">
    <property type="term" value="C:plasma membrane"/>
    <property type="evidence" value="ECO:0007669"/>
    <property type="project" value="UniProtKB-SubCell"/>
</dbReference>
<gene>
    <name evidence="8" type="ORF">JIN84_18845</name>
</gene>
<comment type="caution">
    <text evidence="8">The sequence shown here is derived from an EMBL/GenBank/DDBJ whole genome shotgun (WGS) entry which is preliminary data.</text>
</comment>
<feature type="transmembrane region" description="Helical" evidence="7">
    <location>
        <begin position="209"/>
        <end position="226"/>
    </location>
</feature>
<dbReference type="RefSeq" id="WP_200352619.1">
    <property type="nucleotide sequence ID" value="NZ_BAABHZ010000001.1"/>
</dbReference>
<feature type="transmembrane region" description="Helical" evidence="7">
    <location>
        <begin position="57"/>
        <end position="81"/>
    </location>
</feature>
<feature type="transmembrane region" description="Helical" evidence="7">
    <location>
        <begin position="134"/>
        <end position="155"/>
    </location>
</feature>
<reference evidence="8" key="1">
    <citation type="submission" date="2021-01" db="EMBL/GenBank/DDBJ databases">
        <title>Modified the classification status of verrucomicrobia.</title>
        <authorList>
            <person name="Feng X."/>
        </authorList>
    </citation>
    <scope>NUCLEOTIDE SEQUENCE</scope>
    <source>
        <strain evidence="8">JCM 18052</strain>
    </source>
</reference>
<evidence type="ECO:0000256" key="7">
    <source>
        <dbReference type="SAM" id="Phobius"/>
    </source>
</evidence>
<dbReference type="PANTHER" id="PTHR40043">
    <property type="entry name" value="UPF0719 INNER MEMBRANE PROTEIN YJFL"/>
    <property type="match status" value="1"/>
</dbReference>
<comment type="similarity">
    <text evidence="2">Belongs to the UPF0719 family.</text>
</comment>
<keyword evidence="6 7" id="KW-0472">Membrane</keyword>
<evidence type="ECO:0000313" key="8">
    <source>
        <dbReference type="EMBL" id="MBK1817684.1"/>
    </source>
</evidence>
<evidence type="ECO:0000256" key="4">
    <source>
        <dbReference type="ARBA" id="ARBA00022692"/>
    </source>
</evidence>
<keyword evidence="4 7" id="KW-0812">Transmembrane</keyword>
<feature type="transmembrane region" description="Helical" evidence="7">
    <location>
        <begin position="232"/>
        <end position="253"/>
    </location>
</feature>
<comment type="subcellular location">
    <subcellularLocation>
        <location evidence="1">Cell membrane</location>
        <topology evidence="1">Multi-pass membrane protein</topology>
    </subcellularLocation>
</comment>
<dbReference type="InterPro" id="IPR007140">
    <property type="entry name" value="DUF350"/>
</dbReference>
<dbReference type="PANTHER" id="PTHR40043:SF1">
    <property type="entry name" value="UPF0719 INNER MEMBRANE PROTEIN YJFL"/>
    <property type="match status" value="1"/>
</dbReference>
<evidence type="ECO:0000256" key="3">
    <source>
        <dbReference type="ARBA" id="ARBA00022475"/>
    </source>
</evidence>